<dbReference type="InterPro" id="IPR049077">
    <property type="entry name" value="MOV-10_Ig-like"/>
</dbReference>
<dbReference type="Pfam" id="PF13086">
    <property type="entry name" value="AAA_11"/>
    <property type="match status" value="2"/>
</dbReference>
<dbReference type="GO" id="GO:0016787">
    <property type="term" value="F:hydrolase activity"/>
    <property type="evidence" value="ECO:0007669"/>
    <property type="project" value="UniProtKB-KW"/>
</dbReference>
<sequence length="992" mass="112003">MAFKEGEGFLKYLKEIKNEQEAFTKRELKQIYEGEYTRSKPQGRPKGTSFSKILCALSYRNKVQVVANRGGDHSIIIGSGEVLLLRPKNAVDQHMVRRKGKTSGAGGEPEKSPDNVTAPDLQTKEQRLQMLLSWIRTHRDILIEDKCDVELVCKEDAAEGHIKIAVKRKERFSTAIVVRNSGSQDVLLCRCEMLWKKPVFTLSDKGKVTDGLGKHRLQPGDEYHISVSVRPIRGYGRHFVPVVLQFRRHDDGRTFYIARFLSVEVADDLTRSLGPTSPYKPPPRAARVRQGTKVVEGQPPDMAKADGLKMAALDSYPIPSSLRMQINRGDDLSDAVRGPLCFSDYAAIFGTLLHIEEVQMEVDIRRYDMRGVVMRRENRLMSLEVPGLAENRPSVLKGDYLFVLVRFGDRPGDVRYKGYVHHVEMLSVKIGFGQKLLDNFINGMTFDVQFTFNRLPLKLQHRSLQLVRSRPSLGGVLFPDEGHLQTPRTSRDQDIPLRFYNRKLEDNEEQNRAVRCIVGGSSRPAPYLVFGPPGTGKTVTLVEAIKQVYTVHTKSVILACAPSNSAADLLAQRLITTTQLKPQLFRMNAASRIWRDVPQDLKESKCCNYNPAFDQMYYPSLEALIQKYRIIVTTLVTAGRLASADFPPGHFTHIFIDESGHAVEPEAVIPVSGLLSPELGGQLVLAGDPKQLGPVLRSPVAIEHGLGMSLLERLMTQCPLYQRGPDGQYDSRVLTKLVRNYRSHPAILEKPNSMFYDGELKVHADQLVRESFCQWEELPKKNFPVIFHGVEGVDEREGSSPSFFNVLEVAVVVDYVEKLLEKRGGVRVKEEHIGIISPYRRQVQKIRQALKLRHRGEIKVGSVEEFQGQERLVIIVSTVRSTRQEYLKMDKDYNLGFLNNPKRFNVAITRAKALLIVVGNPYTLTRDGNWRSFLTFCKEKGGVHPEGCDLPSERDDVEDMLQRLDALNIDVTPPGDGVDDPPPEDPEWRRGE</sequence>
<feature type="domain" description="Helicase MOV-10 helical" evidence="17">
    <location>
        <begin position="336"/>
        <end position="366"/>
    </location>
</feature>
<evidence type="ECO:0000313" key="18">
    <source>
        <dbReference type="EMBL" id="CAH1266472.1"/>
    </source>
</evidence>
<feature type="region of interest" description="Disordered" evidence="12">
    <location>
        <begin position="94"/>
        <end position="121"/>
    </location>
</feature>
<name>A0A8K0A4P9_BRALA</name>
<dbReference type="GO" id="GO:0003723">
    <property type="term" value="F:RNA binding"/>
    <property type="evidence" value="ECO:0007669"/>
    <property type="project" value="UniProtKB-KW"/>
</dbReference>
<feature type="domain" description="Helicase MOV-10-like beta-barrel" evidence="16">
    <location>
        <begin position="367"/>
        <end position="450"/>
    </location>
</feature>
<dbReference type="EC" id="3.6.4.13" evidence="3"/>
<keyword evidence="7" id="KW-0347">Helicase</keyword>
<evidence type="ECO:0000256" key="4">
    <source>
        <dbReference type="ARBA" id="ARBA00022490"/>
    </source>
</evidence>
<gene>
    <name evidence="18" type="primary">MOV10</name>
    <name evidence="18" type="ORF">BLAG_LOCUS20060</name>
</gene>
<dbReference type="FunFam" id="3.40.50.300:FF:000608">
    <property type="entry name" value="Mov10 RISC complex RNA helicase"/>
    <property type="match status" value="1"/>
</dbReference>
<evidence type="ECO:0000256" key="2">
    <source>
        <dbReference type="ARBA" id="ARBA00005601"/>
    </source>
</evidence>
<dbReference type="OrthoDB" id="6513042at2759"/>
<dbReference type="GO" id="GO:0005524">
    <property type="term" value="F:ATP binding"/>
    <property type="evidence" value="ECO:0007669"/>
    <property type="project" value="UniProtKB-KW"/>
</dbReference>
<dbReference type="GO" id="GO:0036464">
    <property type="term" value="C:cytoplasmic ribonucleoprotein granule"/>
    <property type="evidence" value="ECO:0007669"/>
    <property type="project" value="UniProtKB-SubCell"/>
</dbReference>
<evidence type="ECO:0000256" key="1">
    <source>
        <dbReference type="ARBA" id="ARBA00004331"/>
    </source>
</evidence>
<evidence type="ECO:0000256" key="9">
    <source>
        <dbReference type="ARBA" id="ARBA00022884"/>
    </source>
</evidence>
<keyword evidence="9" id="KW-0694">RNA-binding</keyword>
<dbReference type="InterPro" id="IPR049080">
    <property type="entry name" value="MOV-10-like_beta-barrel"/>
</dbReference>
<feature type="domain" description="Helicase MOV-10 Ig-like" evidence="15">
    <location>
        <begin position="139"/>
        <end position="263"/>
    </location>
</feature>
<dbReference type="CDD" id="cd18808">
    <property type="entry name" value="SF1_C_Upf1"/>
    <property type="match status" value="1"/>
</dbReference>
<dbReference type="Pfam" id="PF21635">
    <property type="entry name" value="Mov-10_helical"/>
    <property type="match status" value="1"/>
</dbReference>
<dbReference type="PANTHER" id="PTHR45418:SF1">
    <property type="entry name" value="CANCER_TESTIS ANTIGEN 55"/>
    <property type="match status" value="1"/>
</dbReference>
<evidence type="ECO:0000259" key="17">
    <source>
        <dbReference type="Pfam" id="PF21635"/>
    </source>
</evidence>
<dbReference type="Pfam" id="PF21634">
    <property type="entry name" value="MOV-10_beta-barrel"/>
    <property type="match status" value="1"/>
</dbReference>
<feature type="domain" description="DNA2/NAM7 helicase-like C-terminal" evidence="14">
    <location>
        <begin position="708"/>
        <end position="920"/>
    </location>
</feature>
<evidence type="ECO:0000259" key="13">
    <source>
        <dbReference type="Pfam" id="PF13086"/>
    </source>
</evidence>
<dbReference type="InterPro" id="IPR041679">
    <property type="entry name" value="DNA2/NAM7-like_C"/>
</dbReference>
<dbReference type="EMBL" id="OV696690">
    <property type="protein sequence ID" value="CAH1266472.1"/>
    <property type="molecule type" value="Genomic_DNA"/>
</dbReference>
<keyword evidence="8" id="KW-0067">ATP-binding</keyword>
<dbReference type="Gene3D" id="3.40.50.300">
    <property type="entry name" value="P-loop containing nucleotide triphosphate hydrolases"/>
    <property type="match status" value="2"/>
</dbReference>
<evidence type="ECO:0000256" key="5">
    <source>
        <dbReference type="ARBA" id="ARBA00022741"/>
    </source>
</evidence>
<dbReference type="InterPro" id="IPR026122">
    <property type="entry name" value="MOV-10/SDE3_DEXXQ/H-box"/>
</dbReference>
<dbReference type="GO" id="GO:0031047">
    <property type="term" value="P:regulatory ncRNA-mediated gene silencing"/>
    <property type="evidence" value="ECO:0007669"/>
    <property type="project" value="UniProtKB-KW"/>
</dbReference>
<dbReference type="SUPFAM" id="SSF52540">
    <property type="entry name" value="P-loop containing nucleoside triphosphate hydrolases"/>
    <property type="match status" value="1"/>
</dbReference>
<reference evidence="18" key="1">
    <citation type="submission" date="2022-01" db="EMBL/GenBank/DDBJ databases">
        <authorList>
            <person name="Braso-Vives M."/>
        </authorList>
    </citation>
    <scope>NUCLEOTIDE SEQUENCE</scope>
</reference>
<feature type="domain" description="DNA2/NAM7 helicase helicase" evidence="13">
    <location>
        <begin position="622"/>
        <end position="698"/>
    </location>
</feature>
<dbReference type="InterPro" id="IPR041677">
    <property type="entry name" value="DNA2/NAM7_AAA_11"/>
</dbReference>
<dbReference type="Pfam" id="PF21633">
    <property type="entry name" value="MOV-10_Ig-like"/>
    <property type="match status" value="1"/>
</dbReference>
<dbReference type="InterPro" id="IPR049079">
    <property type="entry name" value="Mov-10_helical"/>
</dbReference>
<evidence type="ECO:0000256" key="6">
    <source>
        <dbReference type="ARBA" id="ARBA00022801"/>
    </source>
</evidence>
<dbReference type="CDD" id="cd18038">
    <property type="entry name" value="DEXXQc_Helz-like"/>
    <property type="match status" value="1"/>
</dbReference>
<keyword evidence="19" id="KW-1185">Reference proteome</keyword>
<proteinExistence type="inferred from homology"/>
<dbReference type="InterPro" id="IPR027417">
    <property type="entry name" value="P-loop_NTPase"/>
</dbReference>
<feature type="region of interest" description="Disordered" evidence="12">
    <location>
        <begin position="968"/>
        <end position="992"/>
    </location>
</feature>
<evidence type="ECO:0000256" key="7">
    <source>
        <dbReference type="ARBA" id="ARBA00022806"/>
    </source>
</evidence>
<dbReference type="FunFam" id="3.40.50.300:FF:005863">
    <property type="entry name" value="Putative RNA helicase armi-like Protein"/>
    <property type="match status" value="1"/>
</dbReference>
<dbReference type="PANTHER" id="PTHR45418">
    <property type="entry name" value="CANCER/TESTIS ANTIGEN 55"/>
    <property type="match status" value="1"/>
</dbReference>
<feature type="domain" description="DNA2/NAM7 helicase helicase" evidence="13">
    <location>
        <begin position="507"/>
        <end position="591"/>
    </location>
</feature>
<evidence type="ECO:0000256" key="8">
    <source>
        <dbReference type="ARBA" id="ARBA00022840"/>
    </source>
</evidence>
<evidence type="ECO:0000256" key="10">
    <source>
        <dbReference type="ARBA" id="ARBA00023158"/>
    </source>
</evidence>
<dbReference type="Pfam" id="PF13087">
    <property type="entry name" value="AAA_12"/>
    <property type="match status" value="1"/>
</dbReference>
<dbReference type="GO" id="GO:0032574">
    <property type="term" value="F:5'-3' RNA helicase activity"/>
    <property type="evidence" value="ECO:0007669"/>
    <property type="project" value="InterPro"/>
</dbReference>
<keyword evidence="10" id="KW-0943">RNA-mediated gene silencing</keyword>
<protein>
    <recommendedName>
        <fullName evidence="3">RNA helicase</fullName>
        <ecNumber evidence="3">3.6.4.13</ecNumber>
    </recommendedName>
</protein>
<keyword evidence="6" id="KW-0378">Hydrolase</keyword>
<keyword evidence="5" id="KW-0547">Nucleotide-binding</keyword>
<evidence type="ECO:0000259" key="16">
    <source>
        <dbReference type="Pfam" id="PF21634"/>
    </source>
</evidence>
<comment type="catalytic activity">
    <reaction evidence="11">
        <text>ATP + H2O = ADP + phosphate + H(+)</text>
        <dbReference type="Rhea" id="RHEA:13065"/>
        <dbReference type="ChEBI" id="CHEBI:15377"/>
        <dbReference type="ChEBI" id="CHEBI:15378"/>
        <dbReference type="ChEBI" id="CHEBI:30616"/>
        <dbReference type="ChEBI" id="CHEBI:43474"/>
        <dbReference type="ChEBI" id="CHEBI:456216"/>
        <dbReference type="EC" id="3.6.4.13"/>
    </reaction>
</comment>
<comment type="subcellular location">
    <subcellularLocation>
        <location evidence="1">Cytoplasm</location>
        <location evidence="1">Cytoplasmic ribonucleoprotein granule</location>
    </subcellularLocation>
</comment>
<dbReference type="Proteomes" id="UP000838412">
    <property type="component" value="Chromosome 5"/>
</dbReference>
<evidence type="ECO:0000256" key="12">
    <source>
        <dbReference type="SAM" id="MobiDB-lite"/>
    </source>
</evidence>
<organism evidence="18 19">
    <name type="scientific">Branchiostoma lanceolatum</name>
    <name type="common">Common lancelet</name>
    <name type="synonym">Amphioxus lanceolatum</name>
    <dbReference type="NCBI Taxonomy" id="7740"/>
    <lineage>
        <taxon>Eukaryota</taxon>
        <taxon>Metazoa</taxon>
        <taxon>Chordata</taxon>
        <taxon>Cephalochordata</taxon>
        <taxon>Leptocardii</taxon>
        <taxon>Amphioxiformes</taxon>
        <taxon>Branchiostomatidae</taxon>
        <taxon>Branchiostoma</taxon>
    </lineage>
</organism>
<comment type="similarity">
    <text evidence="2">Belongs to the DNA2/NAM7 helicase family. SDE3 subfamily.</text>
</comment>
<accession>A0A8K0A4P9</accession>
<dbReference type="AlphaFoldDB" id="A0A8K0A4P9"/>
<dbReference type="InterPro" id="IPR047187">
    <property type="entry name" value="SF1_C_Upf1"/>
</dbReference>
<evidence type="ECO:0000313" key="19">
    <source>
        <dbReference type="Proteomes" id="UP000838412"/>
    </source>
</evidence>
<evidence type="ECO:0000259" key="14">
    <source>
        <dbReference type="Pfam" id="PF13087"/>
    </source>
</evidence>
<keyword evidence="4" id="KW-0963">Cytoplasm</keyword>
<evidence type="ECO:0000256" key="11">
    <source>
        <dbReference type="ARBA" id="ARBA00047984"/>
    </source>
</evidence>
<evidence type="ECO:0000259" key="15">
    <source>
        <dbReference type="Pfam" id="PF21633"/>
    </source>
</evidence>
<evidence type="ECO:0000256" key="3">
    <source>
        <dbReference type="ARBA" id="ARBA00012552"/>
    </source>
</evidence>